<dbReference type="AlphaFoldDB" id="D3T178"/>
<geneLocation type="plasmid" evidence="2 3">
    <name>pNMAG01</name>
</geneLocation>
<keyword evidence="1" id="KW-1133">Transmembrane helix</keyword>
<reference evidence="3" key="1">
    <citation type="submission" date="2010-02" db="EMBL/GenBank/DDBJ databases">
        <title>Complete sequence of plasmid 1 of Natrialba magadii ATCC 43099.</title>
        <authorList>
            <consortium name="US DOE Joint Genome Institute"/>
            <person name="Lucas S."/>
            <person name="Copeland A."/>
            <person name="Lapidus A."/>
            <person name="Cheng J.-F."/>
            <person name="Bruce D."/>
            <person name="Goodwin L."/>
            <person name="Pitluck S."/>
            <person name="Davenport K."/>
            <person name="Saunders E."/>
            <person name="Detter J.C."/>
            <person name="Han C."/>
            <person name="Tapia R."/>
            <person name="Land M."/>
            <person name="Hauser L."/>
            <person name="Kyrpides N."/>
            <person name="Mikhailova N."/>
            <person name="De Castro R.E."/>
            <person name="Maupin-Furlow J.A."/>
            <person name="Woyke T."/>
        </authorList>
    </citation>
    <scope>NUCLEOTIDE SEQUENCE [LARGE SCALE GENOMIC DNA]</scope>
    <source>
        <strain evidence="3">ATCC 43099 / DSM 3394 / CCM 3739 / CIP 104546 / IAM 13178 / JCM 8861 / NBRC 102185 / NCIMB 2190 / MS3</strain>
        <plasmid evidence="3">pNMAG01</plasmid>
    </source>
</reference>
<dbReference type="Proteomes" id="UP000001879">
    <property type="component" value="Plasmid pNMAG01"/>
</dbReference>
<dbReference type="HOGENOM" id="CLU_1590857_0_0_2"/>
<reference evidence="2 3" key="2">
    <citation type="journal article" date="2012" name="BMC Genomics">
        <title>A comparative genomics perspective on the genetic content of the alkaliphilic haloarchaeon Natrialba magadii ATCC 43099T.</title>
        <authorList>
            <person name="Siddaramappa S."/>
            <person name="Challacombe J.F."/>
            <person name="Decastro R.E."/>
            <person name="Pfeiffer F."/>
            <person name="Sastre D.E."/>
            <person name="Gimenez M.I."/>
            <person name="Paggi R.A."/>
            <person name="Detter J.C."/>
            <person name="Davenport K.W."/>
            <person name="Goodwin L.A."/>
            <person name="Kyrpides N."/>
            <person name="Tapia R."/>
            <person name="Pitluck S."/>
            <person name="Lucas S."/>
            <person name="Woyke T."/>
            <person name="Maupin-Furlow J.A."/>
        </authorList>
    </citation>
    <scope>NUCLEOTIDE SEQUENCE [LARGE SCALE GENOMIC DNA]</scope>
    <source>
        <strain evidence="3">ATCC 43099 / DSM 3394 / CCM 3739 / CIP 104546 / IAM 13178 / JCM 8861 / NBRC 102185 / NCIMB 2190 / MS3</strain>
    </source>
</reference>
<sequence>MSLNRRKYLALIGGGFGLGGGYLGWNWYNSPTLPSGMAVETVHVERDVLAANASRDGEPLAWKEEYHTIIEDPETADSELADIGSVTEFIDNTTFDDSYIVIVQNGMQSDPDLVLDAISRLENGLNIEISIDAPRMGGDDLITHSLLIRITDLEDGVPETITVDIEGYV</sequence>
<feature type="transmembrane region" description="Helical" evidence="1">
    <location>
        <begin position="7"/>
        <end position="28"/>
    </location>
</feature>
<gene>
    <name evidence="2" type="ordered locus">Nmag_3796</name>
</gene>
<protein>
    <submittedName>
        <fullName evidence="2">Uncharacterized protein</fullName>
    </submittedName>
</protein>
<dbReference type="EMBL" id="CP001933">
    <property type="protein sequence ID" value="ADD07337.1"/>
    <property type="molecule type" value="Genomic_DNA"/>
</dbReference>
<keyword evidence="1" id="KW-0812">Transmembrane</keyword>
<proteinExistence type="predicted"/>
<dbReference type="KEGG" id="nmg:Nmag_3796"/>
<keyword evidence="1" id="KW-0472">Membrane</keyword>
<evidence type="ECO:0000256" key="1">
    <source>
        <dbReference type="SAM" id="Phobius"/>
    </source>
</evidence>
<keyword evidence="3" id="KW-1185">Reference proteome</keyword>
<dbReference type="RefSeq" id="WP_012996903.1">
    <property type="nucleotide sequence ID" value="NZ_AOHS01000014.1"/>
</dbReference>
<organism evidence="2 3">
    <name type="scientific">Natrialba magadii (strain ATCC 43099 / DSM 3394 / CCM 3739 / CIP 104546 / IAM 13178 / JCM 8861 / NBRC 102185 / NCIMB 2190 / MS3)</name>
    <name type="common">Natronobacterium magadii</name>
    <dbReference type="NCBI Taxonomy" id="547559"/>
    <lineage>
        <taxon>Archaea</taxon>
        <taxon>Methanobacteriati</taxon>
        <taxon>Methanobacteriota</taxon>
        <taxon>Stenosarchaea group</taxon>
        <taxon>Halobacteria</taxon>
        <taxon>Halobacteriales</taxon>
        <taxon>Natrialbaceae</taxon>
        <taxon>Natrialba</taxon>
    </lineage>
</organism>
<keyword evidence="2" id="KW-0614">Plasmid</keyword>
<evidence type="ECO:0000313" key="2">
    <source>
        <dbReference type="EMBL" id="ADD07337.1"/>
    </source>
</evidence>
<accession>D3T178</accession>
<evidence type="ECO:0000313" key="3">
    <source>
        <dbReference type="Proteomes" id="UP000001879"/>
    </source>
</evidence>
<name>D3T178_NATMM</name>